<feature type="region of interest" description="Disordered" evidence="3">
    <location>
        <begin position="177"/>
        <end position="221"/>
    </location>
</feature>
<sequence>MSFYQPSLSLYDIVDALANQAAVRNQDRPDVRRVNHPRGHQGHHGHHHGGARHRAAVTNPYGQSYGQSPYYYVERPQTSYYRPSYYEEDDEEGPYYWTGLIPQQGPHQGPQQETQQRSFDFLPEILRAFTGSADVEQQPPRGADEKEAGQEMGEISETAPPVAEDPASIVQELKRAVESNDAEEIAAEEESARSEAPSPVPEPLQVSKPQTRRGAPFSPQVNVYDESDTYAVVMALPGASSKSFKIDYHPSSHELLIKGTLDKKFGFDDKNVRVSELHTGKFERSVKFPVVPRIKDEEIKASYSNGLLLIRIPKILDESLQHPPRRHIVIEDVPDEELEFEKNPNPQTSL</sequence>
<dbReference type="AlphaFoldDB" id="A0A0C7MVA1"/>
<gene>
    <name evidence="5" type="ORF">LALA0_S03e03532g</name>
</gene>
<name>A0A0C7MVA1_9SACH</name>
<protein>
    <submittedName>
        <fullName evidence="5">LALA0S03e03532g1_1</fullName>
    </submittedName>
</protein>
<dbReference type="STRING" id="1245769.A0A0C7MVA1"/>
<accession>A0A0C7MVA1</accession>
<feature type="compositionally biased region" description="Low complexity" evidence="3">
    <location>
        <begin position="94"/>
        <end position="115"/>
    </location>
</feature>
<dbReference type="GO" id="GO:0140311">
    <property type="term" value="F:protein sequestering activity"/>
    <property type="evidence" value="ECO:0007669"/>
    <property type="project" value="EnsemblFungi"/>
</dbReference>
<evidence type="ECO:0000259" key="4">
    <source>
        <dbReference type="PROSITE" id="PS01031"/>
    </source>
</evidence>
<feature type="compositionally biased region" description="Basic residues" evidence="3">
    <location>
        <begin position="34"/>
        <end position="53"/>
    </location>
</feature>
<dbReference type="EMBL" id="LN736362">
    <property type="protein sequence ID" value="CEP61468.1"/>
    <property type="molecule type" value="Genomic_DNA"/>
</dbReference>
<dbReference type="Gene3D" id="2.60.40.790">
    <property type="match status" value="1"/>
</dbReference>
<dbReference type="OrthoDB" id="5511210at2759"/>
<feature type="region of interest" description="Disordered" evidence="3">
    <location>
        <begin position="24"/>
        <end position="53"/>
    </location>
</feature>
<dbReference type="PROSITE" id="PS01031">
    <property type="entry name" value="SHSP"/>
    <property type="match status" value="1"/>
</dbReference>
<dbReference type="SUPFAM" id="SSF49764">
    <property type="entry name" value="HSP20-like chaperones"/>
    <property type="match status" value="1"/>
</dbReference>
<feature type="region of interest" description="Disordered" evidence="3">
    <location>
        <begin position="93"/>
        <end position="115"/>
    </location>
</feature>
<comment type="similarity">
    <text evidence="1 2">Belongs to the small heat shock protein (HSP20) family.</text>
</comment>
<evidence type="ECO:0000313" key="6">
    <source>
        <dbReference type="Proteomes" id="UP000054304"/>
    </source>
</evidence>
<dbReference type="CDD" id="cd06464">
    <property type="entry name" value="ACD_sHsps-like"/>
    <property type="match status" value="1"/>
</dbReference>
<feature type="region of interest" description="Disordered" evidence="3">
    <location>
        <begin position="131"/>
        <end position="165"/>
    </location>
</feature>
<evidence type="ECO:0000256" key="2">
    <source>
        <dbReference type="RuleBase" id="RU003616"/>
    </source>
</evidence>
<organism evidence="5 6">
    <name type="scientific">Lachancea lanzarotensis</name>
    <dbReference type="NCBI Taxonomy" id="1245769"/>
    <lineage>
        <taxon>Eukaryota</taxon>
        <taxon>Fungi</taxon>
        <taxon>Dikarya</taxon>
        <taxon>Ascomycota</taxon>
        <taxon>Saccharomycotina</taxon>
        <taxon>Saccharomycetes</taxon>
        <taxon>Saccharomycetales</taxon>
        <taxon>Saccharomycetaceae</taxon>
        <taxon>Lachancea</taxon>
    </lineage>
</organism>
<dbReference type="Proteomes" id="UP000054304">
    <property type="component" value="Unassembled WGS sequence"/>
</dbReference>
<feature type="domain" description="SHSP" evidence="4">
    <location>
        <begin position="212"/>
        <end position="331"/>
    </location>
</feature>
<dbReference type="GO" id="GO:0007010">
    <property type="term" value="P:cytoskeleton organization"/>
    <property type="evidence" value="ECO:0007669"/>
    <property type="project" value="EnsemblFungi"/>
</dbReference>
<dbReference type="RefSeq" id="XP_022627702.1">
    <property type="nucleotide sequence ID" value="XM_022773205.1"/>
</dbReference>
<evidence type="ECO:0000256" key="3">
    <source>
        <dbReference type="SAM" id="MobiDB-lite"/>
    </source>
</evidence>
<keyword evidence="6" id="KW-1185">Reference proteome</keyword>
<evidence type="ECO:0000313" key="5">
    <source>
        <dbReference type="EMBL" id="CEP61468.1"/>
    </source>
</evidence>
<evidence type="ECO:0000256" key="1">
    <source>
        <dbReference type="PROSITE-ProRule" id="PRU00285"/>
    </source>
</evidence>
<dbReference type="Pfam" id="PF00011">
    <property type="entry name" value="HSP20"/>
    <property type="match status" value="1"/>
</dbReference>
<feature type="compositionally biased region" description="Acidic residues" evidence="3">
    <location>
        <begin position="180"/>
        <end position="189"/>
    </location>
</feature>
<dbReference type="GeneID" id="34684892"/>
<proteinExistence type="inferred from homology"/>
<dbReference type="InterPro" id="IPR008978">
    <property type="entry name" value="HSP20-like_chaperone"/>
</dbReference>
<reference evidence="5 6" key="1">
    <citation type="submission" date="2014-12" db="EMBL/GenBank/DDBJ databases">
        <authorList>
            <person name="Neuveglise Cecile"/>
        </authorList>
    </citation>
    <scope>NUCLEOTIDE SEQUENCE [LARGE SCALE GENOMIC DNA]</scope>
    <source>
        <strain evidence="5 6">CBS 12615</strain>
    </source>
</reference>
<dbReference type="HOGENOM" id="CLU_057192_0_0_1"/>
<dbReference type="InterPro" id="IPR002068">
    <property type="entry name" value="A-crystallin/Hsp20_dom"/>
</dbReference>